<keyword evidence="1" id="KW-0805">Transcription regulation</keyword>
<dbReference type="Proteomes" id="UP000295515">
    <property type="component" value="Unassembled WGS sequence"/>
</dbReference>
<feature type="domain" description="IclR-ED" evidence="5">
    <location>
        <begin position="69"/>
        <end position="250"/>
    </location>
</feature>
<accession>A0A4R3Z300</accession>
<dbReference type="PROSITE" id="PS51077">
    <property type="entry name" value="HTH_ICLR"/>
    <property type="match status" value="1"/>
</dbReference>
<comment type="caution">
    <text evidence="6">The sequence shown here is derived from an EMBL/GenBank/DDBJ whole genome shotgun (WGS) entry which is preliminary data.</text>
</comment>
<evidence type="ECO:0000256" key="3">
    <source>
        <dbReference type="ARBA" id="ARBA00023163"/>
    </source>
</evidence>
<evidence type="ECO:0000313" key="6">
    <source>
        <dbReference type="EMBL" id="TCV99459.1"/>
    </source>
</evidence>
<gene>
    <name evidence="6" type="ORF">EDD60_10941</name>
</gene>
<dbReference type="EMBL" id="SMCQ01000009">
    <property type="protein sequence ID" value="TCV99459.1"/>
    <property type="molecule type" value="Genomic_DNA"/>
</dbReference>
<feature type="domain" description="HTH iclR-type" evidence="4">
    <location>
        <begin position="4"/>
        <end position="68"/>
    </location>
</feature>
<dbReference type="RefSeq" id="WP_066445907.1">
    <property type="nucleotide sequence ID" value="NZ_JADMQS010000003.1"/>
</dbReference>
<dbReference type="GeneID" id="98915326"/>
<dbReference type="InterPro" id="IPR036390">
    <property type="entry name" value="WH_DNA-bd_sf"/>
</dbReference>
<dbReference type="InterPro" id="IPR029016">
    <property type="entry name" value="GAF-like_dom_sf"/>
</dbReference>
<evidence type="ECO:0000256" key="1">
    <source>
        <dbReference type="ARBA" id="ARBA00023015"/>
    </source>
</evidence>
<evidence type="ECO:0000259" key="5">
    <source>
        <dbReference type="PROSITE" id="PS51078"/>
    </source>
</evidence>
<dbReference type="InterPro" id="IPR005471">
    <property type="entry name" value="Tscrpt_reg_IclR_N"/>
</dbReference>
<dbReference type="Pfam" id="PF01614">
    <property type="entry name" value="IclR_C"/>
    <property type="match status" value="1"/>
</dbReference>
<evidence type="ECO:0000313" key="7">
    <source>
        <dbReference type="Proteomes" id="UP000295515"/>
    </source>
</evidence>
<dbReference type="InterPro" id="IPR014757">
    <property type="entry name" value="Tscrpt_reg_IclR_C"/>
</dbReference>
<dbReference type="InterPro" id="IPR050707">
    <property type="entry name" value="HTH_MetabolicPath_Reg"/>
</dbReference>
<sequence length="251" mass="28003">MKLNRTLMRAIDILELLSKSKEGYTLTQLSTVLDSPKSSIFDIMKTLVFKNMVLEDNQSGVTRYKIGLQSFLIGSSYINDIDLVNIARNDLIDFANKMQATTFMAILDDNMVTYIYKYESERSIITTANIGTRRSIHCAALGKAMIAFASKEEIEEAIAKTDFISYTQHTITSPDEYLKELEEVKQKGYAKDDRENTLQQIAAAAPIFDHTGQVVASISCVGFYESQVNLDDLGVLVKAVADRISAKLGHC</sequence>
<dbReference type="PANTHER" id="PTHR30136:SF24">
    <property type="entry name" value="HTH-TYPE TRANSCRIPTIONAL REPRESSOR ALLR"/>
    <property type="match status" value="1"/>
</dbReference>
<dbReference type="GO" id="GO:0045892">
    <property type="term" value="P:negative regulation of DNA-templated transcription"/>
    <property type="evidence" value="ECO:0007669"/>
    <property type="project" value="TreeGrafter"/>
</dbReference>
<evidence type="ECO:0000256" key="2">
    <source>
        <dbReference type="ARBA" id="ARBA00023125"/>
    </source>
</evidence>
<dbReference type="GO" id="GO:0003700">
    <property type="term" value="F:DNA-binding transcription factor activity"/>
    <property type="evidence" value="ECO:0007669"/>
    <property type="project" value="TreeGrafter"/>
</dbReference>
<dbReference type="SUPFAM" id="SSF46785">
    <property type="entry name" value="Winged helix' DNA-binding domain"/>
    <property type="match status" value="1"/>
</dbReference>
<keyword evidence="3" id="KW-0804">Transcription</keyword>
<dbReference type="Pfam" id="PF09339">
    <property type="entry name" value="HTH_IclR"/>
    <property type="match status" value="1"/>
</dbReference>
<dbReference type="InterPro" id="IPR036388">
    <property type="entry name" value="WH-like_DNA-bd_sf"/>
</dbReference>
<keyword evidence="7" id="KW-1185">Reference proteome</keyword>
<dbReference type="PROSITE" id="PS51078">
    <property type="entry name" value="ICLR_ED"/>
    <property type="match status" value="1"/>
</dbReference>
<dbReference type="GO" id="GO:0003677">
    <property type="term" value="F:DNA binding"/>
    <property type="evidence" value="ECO:0007669"/>
    <property type="project" value="UniProtKB-KW"/>
</dbReference>
<dbReference type="Gene3D" id="3.30.450.40">
    <property type="match status" value="1"/>
</dbReference>
<dbReference type="Gene3D" id="1.10.10.10">
    <property type="entry name" value="Winged helix-like DNA-binding domain superfamily/Winged helix DNA-binding domain"/>
    <property type="match status" value="1"/>
</dbReference>
<keyword evidence="2" id="KW-0238">DNA-binding</keyword>
<evidence type="ECO:0000259" key="4">
    <source>
        <dbReference type="PROSITE" id="PS51077"/>
    </source>
</evidence>
<dbReference type="SMART" id="SM00346">
    <property type="entry name" value="HTH_ICLR"/>
    <property type="match status" value="1"/>
</dbReference>
<dbReference type="PANTHER" id="PTHR30136">
    <property type="entry name" value="HELIX-TURN-HELIX TRANSCRIPTIONAL REGULATOR, ICLR FAMILY"/>
    <property type="match status" value="1"/>
</dbReference>
<organism evidence="6 7">
    <name type="scientific">Longibaculum muris</name>
    <dbReference type="NCBI Taxonomy" id="1796628"/>
    <lineage>
        <taxon>Bacteria</taxon>
        <taxon>Bacillati</taxon>
        <taxon>Bacillota</taxon>
        <taxon>Erysipelotrichia</taxon>
        <taxon>Erysipelotrichales</taxon>
        <taxon>Coprobacillaceae</taxon>
        <taxon>Longibaculum</taxon>
    </lineage>
</organism>
<dbReference type="SUPFAM" id="SSF55781">
    <property type="entry name" value="GAF domain-like"/>
    <property type="match status" value="1"/>
</dbReference>
<reference evidence="6 7" key="1">
    <citation type="submission" date="2019-03" db="EMBL/GenBank/DDBJ databases">
        <title>Genomic Encyclopedia of Type Strains, Phase IV (KMG-IV): sequencing the most valuable type-strain genomes for metagenomic binning, comparative biology and taxonomic classification.</title>
        <authorList>
            <person name="Goeker M."/>
        </authorList>
    </citation>
    <scope>NUCLEOTIDE SEQUENCE [LARGE SCALE GENOMIC DNA]</scope>
    <source>
        <strain evidence="6 7">DSM 29487</strain>
    </source>
</reference>
<name>A0A4R3Z300_9FIRM</name>
<protein>
    <submittedName>
        <fullName evidence="6">IclR family transcriptional regulator</fullName>
    </submittedName>
</protein>
<proteinExistence type="predicted"/>
<dbReference type="AlphaFoldDB" id="A0A4R3Z300"/>